<evidence type="ECO:0000256" key="4">
    <source>
        <dbReference type="ARBA" id="ARBA00022729"/>
    </source>
</evidence>
<reference evidence="9" key="3">
    <citation type="submission" date="2025-09" db="UniProtKB">
        <authorList>
            <consortium name="Ensembl"/>
        </authorList>
    </citation>
    <scope>IDENTIFICATION</scope>
    <source>
        <strain evidence="9">Glennie</strain>
    </source>
</reference>
<dbReference type="InterPro" id="IPR014756">
    <property type="entry name" value="Ig_E-set"/>
</dbReference>
<name>A0A6I8PBK6_ORNAN</name>
<dbReference type="GeneID" id="103167320"/>
<dbReference type="Proteomes" id="UP000002279">
    <property type="component" value="Chromosome 2"/>
</dbReference>
<dbReference type="Pfam" id="PF05326">
    <property type="entry name" value="SVA"/>
    <property type="match status" value="1"/>
</dbReference>
<dbReference type="Bgee" id="ENSOANG00000049389">
    <property type="expression patterns" value="Expressed in endometrium and 2 other cell types or tissues"/>
</dbReference>
<comment type="similarity">
    <text evidence="2">Belongs to the PIP family.</text>
</comment>
<evidence type="ECO:0000256" key="1">
    <source>
        <dbReference type="ARBA" id="ARBA00004613"/>
    </source>
</evidence>
<dbReference type="AlphaFoldDB" id="A0A6I8PBK6"/>
<comment type="subcellular location">
    <subcellularLocation>
        <location evidence="1">Secreted</location>
    </subcellularLocation>
</comment>
<evidence type="ECO:0000256" key="7">
    <source>
        <dbReference type="ARBA" id="ARBA00032342"/>
    </source>
</evidence>
<keyword evidence="3" id="KW-0964">Secreted</keyword>
<dbReference type="SUPFAM" id="SSF81296">
    <property type="entry name" value="E set domains"/>
    <property type="match status" value="1"/>
</dbReference>
<dbReference type="OrthoDB" id="9835042at2759"/>
<feature type="chain" id="PRO_5026345907" description="Prolactin-induced protein" evidence="8">
    <location>
        <begin position="27"/>
        <end position="149"/>
    </location>
</feature>
<keyword evidence="5" id="KW-1015">Disulfide bond</keyword>
<protein>
    <recommendedName>
        <fullName evidence="7">Prolactin-induced protein</fullName>
    </recommendedName>
</protein>
<evidence type="ECO:0000256" key="6">
    <source>
        <dbReference type="ARBA" id="ARBA00025932"/>
    </source>
</evidence>
<dbReference type="OMA" id="CLQLMAQ"/>
<dbReference type="InterPro" id="IPR013783">
    <property type="entry name" value="Ig-like_fold"/>
</dbReference>
<evidence type="ECO:0000256" key="3">
    <source>
        <dbReference type="ARBA" id="ARBA00022525"/>
    </source>
</evidence>
<proteinExistence type="inferred from homology"/>
<comment type="subunit">
    <text evidence="6">Monomer. Interacts with AZGP1.</text>
</comment>
<dbReference type="GO" id="GO:0004190">
    <property type="term" value="F:aspartic-type endopeptidase activity"/>
    <property type="evidence" value="ECO:0000318"/>
    <property type="project" value="GO_Central"/>
</dbReference>
<dbReference type="KEGG" id="oaa:103167320"/>
<evidence type="ECO:0000256" key="5">
    <source>
        <dbReference type="ARBA" id="ARBA00023157"/>
    </source>
</evidence>
<keyword evidence="10" id="KW-1185">Reference proteome</keyword>
<gene>
    <name evidence="9" type="primary">LOC103167320</name>
</gene>
<dbReference type="PANTHER" id="PTHR15096">
    <property type="entry name" value="PROLACTIN-INDUCIBLE PROTEIN/SEMINAL VESICLE ANTIGEN"/>
    <property type="match status" value="1"/>
</dbReference>
<dbReference type="Ensembl" id="ENSOANT00000063951.1">
    <property type="protein sequence ID" value="ENSOANP00000051255.1"/>
    <property type="gene ID" value="ENSOANG00000049389.1"/>
</dbReference>
<evidence type="ECO:0000256" key="8">
    <source>
        <dbReference type="SAM" id="SignalP"/>
    </source>
</evidence>
<sequence>MWRLRLPVTPLWGAALLLGLCLQLMAQDPIQNRKPFTVELVLPQTPVKAGEDFTVIATVTSNLRECMVVQASLQASQDLTFPYGNFNYTACLCDGDRRNYYWDVTANRTTKVTVMAEATEEKNICTEDLAVRPLSNRVDSQTKTLNVTA</sequence>
<dbReference type="GO" id="GO:0002682">
    <property type="term" value="P:regulation of immune system process"/>
    <property type="evidence" value="ECO:0000318"/>
    <property type="project" value="GO_Central"/>
</dbReference>
<evidence type="ECO:0000313" key="10">
    <source>
        <dbReference type="Proteomes" id="UP000002279"/>
    </source>
</evidence>
<keyword evidence="4 8" id="KW-0732">Signal</keyword>
<dbReference type="GO" id="GO:0005615">
    <property type="term" value="C:extracellular space"/>
    <property type="evidence" value="ECO:0000318"/>
    <property type="project" value="GO_Central"/>
</dbReference>
<dbReference type="Gene3D" id="2.60.40.10">
    <property type="entry name" value="Immunoglobulins"/>
    <property type="match status" value="1"/>
</dbReference>
<dbReference type="InParanoid" id="A0A6I8PBK6"/>
<dbReference type="GO" id="GO:0006508">
    <property type="term" value="P:proteolysis"/>
    <property type="evidence" value="ECO:0000318"/>
    <property type="project" value="GO_Central"/>
</dbReference>
<reference evidence="9 10" key="1">
    <citation type="journal article" date="2008" name="Nature">
        <title>Genome analysis of the platypus reveals unique signatures of evolution.</title>
        <authorList>
            <person name="Warren W.C."/>
            <person name="Hillier L.W."/>
            <person name="Marshall Graves J.A."/>
            <person name="Birney E."/>
            <person name="Ponting C.P."/>
            <person name="Grutzner F."/>
            <person name="Belov K."/>
            <person name="Miller W."/>
            <person name="Clarke L."/>
            <person name="Chinwalla A.T."/>
            <person name="Yang S.P."/>
            <person name="Heger A."/>
            <person name="Locke D.P."/>
            <person name="Miethke P."/>
            <person name="Waters P.D."/>
            <person name="Veyrunes F."/>
            <person name="Fulton L."/>
            <person name="Fulton B."/>
            <person name="Graves T."/>
            <person name="Wallis J."/>
            <person name="Puente X.S."/>
            <person name="Lopez-Otin C."/>
            <person name="Ordonez G.R."/>
            <person name="Eichler E.E."/>
            <person name="Chen L."/>
            <person name="Cheng Z."/>
            <person name="Deakin J.E."/>
            <person name="Alsop A."/>
            <person name="Thompson K."/>
            <person name="Kirby P."/>
            <person name="Papenfuss A.T."/>
            <person name="Wakefield M.J."/>
            <person name="Olender T."/>
            <person name="Lancet D."/>
            <person name="Huttley G.A."/>
            <person name="Smit A.F."/>
            <person name="Pask A."/>
            <person name="Temple-Smith P."/>
            <person name="Batzer M.A."/>
            <person name="Walker J.A."/>
            <person name="Konkel M.K."/>
            <person name="Harris R.S."/>
            <person name="Whittington C.M."/>
            <person name="Wong E.S."/>
            <person name="Gemmell N.J."/>
            <person name="Buschiazzo E."/>
            <person name="Vargas Jentzsch I.M."/>
            <person name="Merkel A."/>
            <person name="Schmitz J."/>
            <person name="Zemann A."/>
            <person name="Churakov G."/>
            <person name="Kriegs J.O."/>
            <person name="Brosius J."/>
            <person name="Murchison E.P."/>
            <person name="Sachidanandam R."/>
            <person name="Smith C."/>
            <person name="Hannon G.J."/>
            <person name="Tsend-Ayush E."/>
            <person name="McMillan D."/>
            <person name="Attenborough R."/>
            <person name="Rens W."/>
            <person name="Ferguson-Smith M."/>
            <person name="Lefevre C.M."/>
            <person name="Sharp J.A."/>
            <person name="Nicholas K.R."/>
            <person name="Ray D.A."/>
            <person name="Kube M."/>
            <person name="Reinhardt R."/>
            <person name="Pringle T.H."/>
            <person name="Taylor J."/>
            <person name="Jones R.C."/>
            <person name="Nixon B."/>
            <person name="Dacheux J.L."/>
            <person name="Niwa H."/>
            <person name="Sekita Y."/>
            <person name="Huang X."/>
            <person name="Stark A."/>
            <person name="Kheradpour P."/>
            <person name="Kellis M."/>
            <person name="Flicek P."/>
            <person name="Chen Y."/>
            <person name="Webber C."/>
            <person name="Hardison R."/>
            <person name="Nelson J."/>
            <person name="Hallsworth-Pepin K."/>
            <person name="Delehaunty K."/>
            <person name="Markovic C."/>
            <person name="Minx P."/>
            <person name="Feng Y."/>
            <person name="Kremitzki C."/>
            <person name="Mitreva M."/>
            <person name="Glasscock J."/>
            <person name="Wylie T."/>
            <person name="Wohldmann P."/>
            <person name="Thiru P."/>
            <person name="Nhan M.N."/>
            <person name="Pohl C.S."/>
            <person name="Smith S.M."/>
            <person name="Hou S."/>
            <person name="Nefedov M."/>
            <person name="de Jong P.J."/>
            <person name="Renfree M.B."/>
            <person name="Mardis E.R."/>
            <person name="Wilson R.K."/>
        </authorList>
    </citation>
    <scope>NUCLEOTIDE SEQUENCE [LARGE SCALE GENOMIC DNA]</scope>
    <source>
        <strain evidence="9 10">Glennie</strain>
    </source>
</reference>
<organism evidence="9 10">
    <name type="scientific">Ornithorhynchus anatinus</name>
    <name type="common">Duckbill platypus</name>
    <dbReference type="NCBI Taxonomy" id="9258"/>
    <lineage>
        <taxon>Eukaryota</taxon>
        <taxon>Metazoa</taxon>
        <taxon>Chordata</taxon>
        <taxon>Craniata</taxon>
        <taxon>Vertebrata</taxon>
        <taxon>Euteleostomi</taxon>
        <taxon>Mammalia</taxon>
        <taxon>Monotremata</taxon>
        <taxon>Ornithorhynchidae</taxon>
        <taxon>Ornithorhynchus</taxon>
    </lineage>
</organism>
<feature type="signal peptide" evidence="8">
    <location>
        <begin position="1"/>
        <end position="26"/>
    </location>
</feature>
<dbReference type="FunCoup" id="A0A6I8PBK6">
    <property type="interactions" value="292"/>
</dbReference>
<dbReference type="PANTHER" id="PTHR15096:SF5">
    <property type="entry name" value="PROLACTIN-INDUCIBLE PROTEIN"/>
    <property type="match status" value="1"/>
</dbReference>
<evidence type="ECO:0000256" key="2">
    <source>
        <dbReference type="ARBA" id="ARBA00006819"/>
    </source>
</evidence>
<dbReference type="InterPro" id="IPR007990">
    <property type="entry name" value="PIP"/>
</dbReference>
<dbReference type="GeneTree" id="ENSGT00390000002099"/>
<dbReference type="RefSeq" id="XP_028905760.1">
    <property type="nucleotide sequence ID" value="XM_029049927.1"/>
</dbReference>
<accession>A0A6I8PBK6</accession>
<reference evidence="9" key="2">
    <citation type="submission" date="2025-08" db="UniProtKB">
        <authorList>
            <consortium name="Ensembl"/>
        </authorList>
    </citation>
    <scope>IDENTIFICATION</scope>
    <source>
        <strain evidence="9">Glennie</strain>
    </source>
</reference>
<evidence type="ECO:0000313" key="9">
    <source>
        <dbReference type="Ensembl" id="ENSOANP00000051255.1"/>
    </source>
</evidence>